<dbReference type="AlphaFoldDB" id="A0AAD9QA29"/>
<feature type="domain" description="Reverse transcriptase" evidence="2">
    <location>
        <begin position="354"/>
        <end position="542"/>
    </location>
</feature>
<feature type="compositionally biased region" description="Polar residues" evidence="1">
    <location>
        <begin position="36"/>
        <end position="54"/>
    </location>
</feature>
<dbReference type="InterPro" id="IPR052055">
    <property type="entry name" value="Hepadnavirus_pol/RT"/>
</dbReference>
<gene>
    <name evidence="3" type="ORF">P5673_020260</name>
</gene>
<dbReference type="InterPro" id="IPR043502">
    <property type="entry name" value="DNA/RNA_pol_sf"/>
</dbReference>
<evidence type="ECO:0000256" key="1">
    <source>
        <dbReference type="SAM" id="MobiDB-lite"/>
    </source>
</evidence>
<name>A0AAD9QA29_ACRCE</name>
<keyword evidence="4" id="KW-1185">Reference proteome</keyword>
<dbReference type="PROSITE" id="PS50878">
    <property type="entry name" value="RT_POL"/>
    <property type="match status" value="1"/>
</dbReference>
<evidence type="ECO:0000313" key="3">
    <source>
        <dbReference type="EMBL" id="KAK2557513.1"/>
    </source>
</evidence>
<dbReference type="Proteomes" id="UP001249851">
    <property type="component" value="Unassembled WGS sequence"/>
</dbReference>
<dbReference type="PANTHER" id="PTHR33050">
    <property type="entry name" value="REVERSE TRANSCRIPTASE DOMAIN-CONTAINING PROTEIN"/>
    <property type="match status" value="1"/>
</dbReference>
<feature type="region of interest" description="Disordered" evidence="1">
    <location>
        <begin position="33"/>
        <end position="115"/>
    </location>
</feature>
<dbReference type="InterPro" id="IPR000477">
    <property type="entry name" value="RT_dom"/>
</dbReference>
<reference evidence="3" key="2">
    <citation type="journal article" date="2023" name="Science">
        <title>Genomic signatures of disease resistance in endangered staghorn corals.</title>
        <authorList>
            <person name="Vollmer S.V."/>
            <person name="Selwyn J.D."/>
            <person name="Despard B.A."/>
            <person name="Roesel C.L."/>
        </authorList>
    </citation>
    <scope>NUCLEOTIDE SEQUENCE</scope>
    <source>
        <strain evidence="3">K2</strain>
    </source>
</reference>
<feature type="compositionally biased region" description="Basic and acidic residues" evidence="1">
    <location>
        <begin position="169"/>
        <end position="189"/>
    </location>
</feature>
<dbReference type="Gene3D" id="3.10.10.10">
    <property type="entry name" value="HIV Type 1 Reverse Transcriptase, subunit A, domain 1"/>
    <property type="match status" value="1"/>
</dbReference>
<comment type="caution">
    <text evidence="3">The sequence shown here is derived from an EMBL/GenBank/DDBJ whole genome shotgun (WGS) entry which is preliminary data.</text>
</comment>
<dbReference type="PANTHER" id="PTHR33050:SF7">
    <property type="entry name" value="RIBONUCLEASE H"/>
    <property type="match status" value="1"/>
</dbReference>
<feature type="compositionally biased region" description="Polar residues" evidence="1">
    <location>
        <begin position="104"/>
        <end position="115"/>
    </location>
</feature>
<dbReference type="SUPFAM" id="SSF56672">
    <property type="entry name" value="DNA/RNA polymerases"/>
    <property type="match status" value="1"/>
</dbReference>
<reference evidence="3" key="1">
    <citation type="journal article" date="2023" name="G3 (Bethesda)">
        <title>Whole genome assembly and annotation of the endangered Caribbean coral Acropora cervicornis.</title>
        <authorList>
            <person name="Selwyn J.D."/>
            <person name="Vollmer S.V."/>
        </authorList>
    </citation>
    <scope>NUCLEOTIDE SEQUENCE</scope>
    <source>
        <strain evidence="3">K2</strain>
    </source>
</reference>
<organism evidence="3 4">
    <name type="scientific">Acropora cervicornis</name>
    <name type="common">Staghorn coral</name>
    <dbReference type="NCBI Taxonomy" id="6130"/>
    <lineage>
        <taxon>Eukaryota</taxon>
        <taxon>Metazoa</taxon>
        <taxon>Cnidaria</taxon>
        <taxon>Anthozoa</taxon>
        <taxon>Hexacorallia</taxon>
        <taxon>Scleractinia</taxon>
        <taxon>Astrocoeniina</taxon>
        <taxon>Acroporidae</taxon>
        <taxon>Acropora</taxon>
    </lineage>
</organism>
<proteinExistence type="predicted"/>
<protein>
    <submittedName>
        <fullName evidence="3">Pol polyprotein</fullName>
    </submittedName>
</protein>
<accession>A0AAD9QA29</accession>
<evidence type="ECO:0000259" key="2">
    <source>
        <dbReference type="PROSITE" id="PS50878"/>
    </source>
</evidence>
<dbReference type="Gene3D" id="3.30.70.270">
    <property type="match status" value="1"/>
</dbReference>
<dbReference type="InterPro" id="IPR043128">
    <property type="entry name" value="Rev_trsase/Diguanyl_cyclase"/>
</dbReference>
<evidence type="ECO:0000313" key="4">
    <source>
        <dbReference type="Proteomes" id="UP001249851"/>
    </source>
</evidence>
<dbReference type="EMBL" id="JARQWQ010000049">
    <property type="protein sequence ID" value="KAK2557513.1"/>
    <property type="molecule type" value="Genomic_DNA"/>
</dbReference>
<feature type="region of interest" description="Disordered" evidence="1">
    <location>
        <begin position="151"/>
        <end position="189"/>
    </location>
</feature>
<sequence>MDEPSQLANATATERLLELGSVLDASLSDWNEELSAGSNQTQPSSGTKDPTKSVTCDAKLKKKGEKAPSTGSDASKKAVVAKTAIKLSHSAKRKSAPNERRTGSGLQQSATPGQSCTTDVAALLKEAFAGLALEMNKGFSSLGALLKVKNDAKGDDNAPEFSDPESDDHDSGSDKESEEPARKKQKTDDGCVLSKYNSDILNKLEKEFNVSEQDGADIHGNLANIVQKLLKHEPEEDKLNEVKKRYLRPKNCEMLAETRRARTSDLKLQKVQKSLIKGSTAVVQVVNDLISKPDMPSKVWMDITSDRKILDMVEHCHLEFTENPYQQYPKPPIKFNSDEAAIIDGEIQQLLEKGVLEETAPTYGQYVSTIFLRKKKNGSYRLILNLRGLNAYIEYQHFKVESLTCAIQLMKKNCYMASIDLTDACYTVPVALEHRKYLRFFWRNRLFQYTCLPNGLASAPRYFTKLLKPVYSTLRSQGYLNVGYIDDSYLQGDSKTECRNSVNMKVFLTAEKREKIILVCQQLLKKSVISIREVAHVIGLLVSSLPAVQHGTLFYRSLEIDKNVALQENNGNYDASMTLSSESVSDLNWWMTSLPSACKNITMGNPTIEMATDASNLG</sequence>
<dbReference type="Pfam" id="PF00078">
    <property type="entry name" value="RVT_1"/>
    <property type="match status" value="1"/>
</dbReference>